<dbReference type="InterPro" id="IPR011010">
    <property type="entry name" value="DNA_brk_join_enz"/>
</dbReference>
<geneLocation type="plasmid" evidence="1">
    <name>pZL1</name>
</geneLocation>
<accession>W0FYP6</accession>
<dbReference type="AlphaFoldDB" id="W0FYP6"/>
<dbReference type="SUPFAM" id="SSF56349">
    <property type="entry name" value="DNA breaking-rejoining enzymes"/>
    <property type="match status" value="1"/>
</dbReference>
<dbReference type="GO" id="GO:0003677">
    <property type="term" value="F:DNA binding"/>
    <property type="evidence" value="ECO:0007669"/>
    <property type="project" value="InterPro"/>
</dbReference>
<evidence type="ECO:0008006" key="2">
    <source>
        <dbReference type="Google" id="ProtNLM"/>
    </source>
</evidence>
<dbReference type="EMBL" id="KF501372">
    <property type="protein sequence ID" value="AHF46284.1"/>
    <property type="molecule type" value="Genomic_DNA"/>
</dbReference>
<dbReference type="RefSeq" id="WP_024128010.1">
    <property type="nucleotide sequence ID" value="NC_023316.1"/>
</dbReference>
<sequence>MSTSTDEGRYPAVEELPALVQKVLDDPDTTNSVADHVRWVYRTICKALEREDYKERYGTSLRELLGPGATALCELTENGELRLRGFKNNPKGVTASQRRRSSVLRRLAREAGVPSGAIYYPKPPRKPTMPAWARSQLHNELKELVGYAPSDPGLARMLVVVGLVLDAAPRTGELCTCGIADLAPDLSWVKIIRNPQAVSSDLHLTEVWPVSPITQAALENWLPIRAQLIAGLQGSKSALLVSHGHGAYRRGTPLGRKGLIESYVAQVGDLKGAVTRAGGKGWELPEGLEQLRLGVQEQRSAYTAEQAAGSKTPHWGPAVKLNPLLPEDLEKKKTAAAMAKVVQAVDAFHAARASAGDETDPTVLRARRTLREATRAAWARTDHTATLKLLHQAKLANDDLAAAGYTENLLDALERS</sequence>
<name>W0FYP6_9ACTN</name>
<proteinExistence type="predicted"/>
<keyword evidence="1" id="KW-0614">Plasmid</keyword>
<protein>
    <recommendedName>
        <fullName evidence="2">Tyr recombinase domain-containing protein</fullName>
    </recommendedName>
</protein>
<organism evidence="1">
    <name type="scientific">Streptomyces sp. 14R-10</name>
    <dbReference type="NCBI Taxonomy" id="1442159"/>
    <lineage>
        <taxon>Bacteria</taxon>
        <taxon>Bacillati</taxon>
        <taxon>Actinomycetota</taxon>
        <taxon>Actinomycetes</taxon>
        <taxon>Kitasatosporales</taxon>
        <taxon>Streptomycetaceae</taxon>
        <taxon>Streptomyces</taxon>
    </lineage>
</organism>
<evidence type="ECO:0000313" key="1">
    <source>
        <dbReference type="EMBL" id="AHF46284.1"/>
    </source>
</evidence>
<reference evidence="1" key="1">
    <citation type="submission" date="2013-08" db="EMBL/GenBank/DDBJ databases">
        <title>Two distinct conjugal transfer systems on Streptomyces plasmid pZL1.</title>
        <authorList>
            <person name="Zhao L."/>
            <person name="Zhong L."/>
            <person name="Qin Z."/>
        </authorList>
    </citation>
    <scope>NUCLEOTIDE SEQUENCE</scope>
    <source>
        <strain evidence="1">14R-10</strain>
        <plasmid evidence="1">pZL1</plasmid>
    </source>
</reference>
<gene>
    <name evidence="1" type="ORF">pZL1.119c</name>
</gene>